<dbReference type="InParanoid" id="A0A165G9G2"/>
<name>A0A165G9G2_XYLHT</name>
<keyword evidence="4 7" id="KW-1133">Transmembrane helix</keyword>
<proteinExistence type="predicted"/>
<dbReference type="InterPro" id="IPR020846">
    <property type="entry name" value="MFS_dom"/>
</dbReference>
<feature type="transmembrane region" description="Helical" evidence="7">
    <location>
        <begin position="157"/>
        <end position="180"/>
    </location>
</feature>
<evidence type="ECO:0000256" key="6">
    <source>
        <dbReference type="SAM" id="MobiDB-lite"/>
    </source>
</evidence>
<dbReference type="CDD" id="cd17323">
    <property type="entry name" value="MFS_Tpo1_MDR_like"/>
    <property type="match status" value="1"/>
</dbReference>
<dbReference type="InterPro" id="IPR036259">
    <property type="entry name" value="MFS_trans_sf"/>
</dbReference>
<dbReference type="GO" id="GO:0022857">
    <property type="term" value="F:transmembrane transporter activity"/>
    <property type="evidence" value="ECO:0007669"/>
    <property type="project" value="InterPro"/>
</dbReference>
<feature type="domain" description="Major facilitator superfamily (MFS) profile" evidence="8">
    <location>
        <begin position="68"/>
        <end position="523"/>
    </location>
</feature>
<keyword evidence="3 7" id="KW-0812">Transmembrane</keyword>
<dbReference type="Pfam" id="PF07690">
    <property type="entry name" value="MFS_1"/>
    <property type="match status" value="1"/>
</dbReference>
<keyword evidence="10" id="KW-1185">Reference proteome</keyword>
<dbReference type="EMBL" id="KV407460">
    <property type="protein sequence ID" value="KZF21903.1"/>
    <property type="molecule type" value="Genomic_DNA"/>
</dbReference>
<dbReference type="GO" id="GO:0005886">
    <property type="term" value="C:plasma membrane"/>
    <property type="evidence" value="ECO:0007669"/>
    <property type="project" value="TreeGrafter"/>
</dbReference>
<feature type="transmembrane region" description="Helical" evidence="7">
    <location>
        <begin position="308"/>
        <end position="333"/>
    </location>
</feature>
<reference evidence="9 10" key="1">
    <citation type="journal article" date="2016" name="Fungal Biol.">
        <title>The genome of Xylona heveae provides a window into fungal endophytism.</title>
        <authorList>
            <person name="Gazis R."/>
            <person name="Kuo A."/>
            <person name="Riley R."/>
            <person name="LaButti K."/>
            <person name="Lipzen A."/>
            <person name="Lin J."/>
            <person name="Amirebrahimi M."/>
            <person name="Hesse C.N."/>
            <person name="Spatafora J.W."/>
            <person name="Henrissat B."/>
            <person name="Hainaut M."/>
            <person name="Grigoriev I.V."/>
            <person name="Hibbett D.S."/>
        </authorList>
    </citation>
    <scope>NUCLEOTIDE SEQUENCE [LARGE SCALE GENOMIC DNA]</scope>
    <source>
        <strain evidence="9 10">TC161</strain>
    </source>
</reference>
<dbReference type="RefSeq" id="XP_018187458.1">
    <property type="nucleotide sequence ID" value="XM_018329936.1"/>
</dbReference>
<feature type="transmembrane region" description="Helical" evidence="7">
    <location>
        <begin position="134"/>
        <end position="151"/>
    </location>
</feature>
<dbReference type="OrthoDB" id="2441642at2759"/>
<organism evidence="9 10">
    <name type="scientific">Xylona heveae (strain CBS 132557 / TC161)</name>
    <dbReference type="NCBI Taxonomy" id="1328760"/>
    <lineage>
        <taxon>Eukaryota</taxon>
        <taxon>Fungi</taxon>
        <taxon>Dikarya</taxon>
        <taxon>Ascomycota</taxon>
        <taxon>Pezizomycotina</taxon>
        <taxon>Xylonomycetes</taxon>
        <taxon>Xylonales</taxon>
        <taxon>Xylonaceae</taxon>
        <taxon>Xylona</taxon>
    </lineage>
</organism>
<evidence type="ECO:0000256" key="7">
    <source>
        <dbReference type="SAM" id="Phobius"/>
    </source>
</evidence>
<feature type="transmembrane region" description="Helical" evidence="7">
    <location>
        <begin position="223"/>
        <end position="242"/>
    </location>
</feature>
<protein>
    <submittedName>
        <fullName evidence="9">MFS general substrate transporter</fullName>
    </submittedName>
</protein>
<feature type="transmembrane region" description="Helical" evidence="7">
    <location>
        <begin position="432"/>
        <end position="454"/>
    </location>
</feature>
<dbReference type="PANTHER" id="PTHR23502">
    <property type="entry name" value="MAJOR FACILITATOR SUPERFAMILY"/>
    <property type="match status" value="1"/>
</dbReference>
<feature type="transmembrane region" description="Helical" evidence="7">
    <location>
        <begin position="104"/>
        <end position="122"/>
    </location>
</feature>
<feature type="compositionally biased region" description="Basic and acidic residues" evidence="6">
    <location>
        <begin position="575"/>
        <end position="586"/>
    </location>
</feature>
<dbReference type="SUPFAM" id="SSF103473">
    <property type="entry name" value="MFS general substrate transporter"/>
    <property type="match status" value="1"/>
</dbReference>
<feature type="transmembrane region" description="Helical" evidence="7">
    <location>
        <begin position="493"/>
        <end position="514"/>
    </location>
</feature>
<feature type="region of interest" description="Disordered" evidence="6">
    <location>
        <begin position="1"/>
        <end position="44"/>
    </location>
</feature>
<dbReference type="FunFam" id="1.20.1720.10:FF:000009">
    <property type="entry name" value="MFS multidrug transporter"/>
    <property type="match status" value="1"/>
</dbReference>
<keyword evidence="5 7" id="KW-0472">Membrane</keyword>
<dbReference type="FunCoup" id="A0A165G9G2">
    <property type="interactions" value="70"/>
</dbReference>
<dbReference type="Gene3D" id="1.20.1250.20">
    <property type="entry name" value="MFS general substrate transporter like domains"/>
    <property type="match status" value="1"/>
</dbReference>
<feature type="transmembrane region" description="Helical" evidence="7">
    <location>
        <begin position="192"/>
        <end position="211"/>
    </location>
</feature>
<evidence type="ECO:0000259" key="8">
    <source>
        <dbReference type="PROSITE" id="PS50850"/>
    </source>
</evidence>
<feature type="transmembrane region" description="Helical" evidence="7">
    <location>
        <begin position="345"/>
        <end position="366"/>
    </location>
</feature>
<accession>A0A165G9G2</accession>
<evidence type="ECO:0000313" key="10">
    <source>
        <dbReference type="Proteomes" id="UP000076632"/>
    </source>
</evidence>
<evidence type="ECO:0000256" key="2">
    <source>
        <dbReference type="ARBA" id="ARBA00022448"/>
    </source>
</evidence>
<evidence type="ECO:0000256" key="5">
    <source>
        <dbReference type="ARBA" id="ARBA00023136"/>
    </source>
</evidence>
<comment type="subcellular location">
    <subcellularLocation>
        <location evidence="1">Membrane</location>
        <topology evidence="1">Multi-pass membrane protein</topology>
    </subcellularLocation>
</comment>
<dbReference type="PANTHER" id="PTHR23502:SF51">
    <property type="entry name" value="QUINIDINE RESISTANCE PROTEIN 1-RELATED"/>
    <property type="match status" value="1"/>
</dbReference>
<feature type="compositionally biased region" description="Basic and acidic residues" evidence="6">
    <location>
        <begin position="551"/>
        <end position="567"/>
    </location>
</feature>
<sequence length="613" mass="66793">MTSTQEDRNVQNATPEWTNEPDIENQAAVEVKEKNDGPQTANEKNDLASVDNINELYSIFTLWEKRFIAIVVSIVSLFSPFSSNIYFPAMNTLAQSLHVSHEKINLSVTVYMIFQGVAPAFISNIAETSGRRPAYVVCFIIFLGANIGLAVQSSYPALMVLRCVQSSGSSGTVALANAVIADIVTSAERGSFFAWSMLGAILGPSLSPIIGGLLSEYLGWKSIFWFLVIFTAVVLVPFLLFFPETSRPIVGNGSIPPPKWNRSLANVISERRLAKAGKPVDKSATHKSTRLEFPNPIKTLKIAIEPEGALILFFGGIVYAGYYAVAASIPSLFGQTYGYNDIEIGLMYLPISAGMLIAAFTTGKLVDANYRRYAKKHGFPLDKTKQHDLTDYPLERARLDICLPLTYLGALAMIAYGWLVEYGYRIGVAGPVVILVVLGYGVVGSFNTTSILIIDINRDRPAMATAANNLIRCLMGAGATAFIGPMLNAMGRGWGYTFIAFLWFLFSPMLLAVIKWGPGWRKKRALKAAEKKRLTVEKQRKSELAEYALSADRKTSEAAVPDEKKPSEATVNSDVSHEIADHDPEAAVKGPNDAKNTRPGAEGKGDYISPSAS</sequence>
<dbReference type="GeneID" id="28895073"/>
<evidence type="ECO:0000256" key="1">
    <source>
        <dbReference type="ARBA" id="ARBA00004141"/>
    </source>
</evidence>
<evidence type="ECO:0000313" key="9">
    <source>
        <dbReference type="EMBL" id="KZF21903.1"/>
    </source>
</evidence>
<dbReference type="InterPro" id="IPR011701">
    <property type="entry name" value="MFS"/>
</dbReference>
<dbReference type="OMA" id="MNPGWAF"/>
<feature type="transmembrane region" description="Helical" evidence="7">
    <location>
        <begin position="401"/>
        <end position="420"/>
    </location>
</feature>
<dbReference type="STRING" id="1328760.A0A165G9G2"/>
<evidence type="ECO:0000256" key="4">
    <source>
        <dbReference type="ARBA" id="ARBA00022989"/>
    </source>
</evidence>
<gene>
    <name evidence="9" type="ORF">L228DRAFT_212279</name>
</gene>
<feature type="transmembrane region" description="Helical" evidence="7">
    <location>
        <begin position="67"/>
        <end position="89"/>
    </location>
</feature>
<dbReference type="PROSITE" id="PS50850">
    <property type="entry name" value="MFS"/>
    <property type="match status" value="1"/>
</dbReference>
<keyword evidence="2" id="KW-0813">Transport</keyword>
<evidence type="ECO:0000256" key="3">
    <source>
        <dbReference type="ARBA" id="ARBA00022692"/>
    </source>
</evidence>
<feature type="transmembrane region" description="Helical" evidence="7">
    <location>
        <begin position="466"/>
        <end position="487"/>
    </location>
</feature>
<dbReference type="AlphaFoldDB" id="A0A165G9G2"/>
<feature type="region of interest" description="Disordered" evidence="6">
    <location>
        <begin position="550"/>
        <end position="613"/>
    </location>
</feature>
<dbReference type="Proteomes" id="UP000076632">
    <property type="component" value="Unassembled WGS sequence"/>
</dbReference>